<protein>
    <submittedName>
        <fullName evidence="1">Uncharacterized protein</fullName>
    </submittedName>
</protein>
<dbReference type="Proteomes" id="UP001377168">
    <property type="component" value="Unassembled WGS sequence"/>
</dbReference>
<evidence type="ECO:0000313" key="1">
    <source>
        <dbReference type="EMBL" id="MEJ8632319.1"/>
    </source>
</evidence>
<proteinExistence type="predicted"/>
<comment type="caution">
    <text evidence="1">The sequence shown here is derived from an EMBL/GenBank/DDBJ whole genome shotgun (WGS) entry which is preliminary data.</text>
</comment>
<accession>A0ACC6PLS4</accession>
<organism evidence="1 2">
    <name type="scientific">Streptomyces achmelvichensis</name>
    <dbReference type="NCBI Taxonomy" id="3134111"/>
    <lineage>
        <taxon>Bacteria</taxon>
        <taxon>Bacillati</taxon>
        <taxon>Actinomycetota</taxon>
        <taxon>Actinomycetes</taxon>
        <taxon>Kitasatosporales</taxon>
        <taxon>Streptomycetaceae</taxon>
        <taxon>Streptomyces</taxon>
    </lineage>
</organism>
<keyword evidence="2" id="KW-1185">Reference proteome</keyword>
<name>A0ACC6PLS4_9ACTN</name>
<gene>
    <name evidence="1" type="ORF">WKI67_02450</name>
</gene>
<sequence length="88" mass="9384">MPPLNMRLDGKTLCQAHDRSISRTSSLVCRGVFGLEVGVDPADCVQVGCGPAEVNGRCPRGFPVAVAVADRVKERVGERPVEPGRDQP</sequence>
<evidence type="ECO:0000313" key="2">
    <source>
        <dbReference type="Proteomes" id="UP001377168"/>
    </source>
</evidence>
<reference evidence="1" key="1">
    <citation type="submission" date="2024-03" db="EMBL/GenBank/DDBJ databases">
        <title>Novel Streptomyces species of biotechnological and ecological value are a feature of Machair soil.</title>
        <authorList>
            <person name="Prole J.R."/>
            <person name="Goodfellow M."/>
            <person name="Allenby N."/>
            <person name="Ward A.C."/>
        </authorList>
    </citation>
    <scope>NUCLEOTIDE SEQUENCE</scope>
    <source>
        <strain evidence="1">MS2.AVA.5</strain>
    </source>
</reference>
<dbReference type="EMBL" id="JBBKAJ010000012">
    <property type="protein sequence ID" value="MEJ8632319.1"/>
    <property type="molecule type" value="Genomic_DNA"/>
</dbReference>